<accession>A0A2Z4IK43</accession>
<keyword evidence="1 2" id="KW-0732">Signal</keyword>
<proteinExistence type="predicted"/>
<gene>
    <name evidence="3" type="ORF">DN752_15055</name>
</gene>
<dbReference type="InterPro" id="IPR004564">
    <property type="entry name" value="OM_lipoprot_carrier_LolA-like"/>
</dbReference>
<sequence length="217" mass="24859">MLKKIILLSLLIGCIQTNLWAQKDPDAKALLDQMSERYQSLDGLKATFEYYYYNELDGASQRSTGEVAVNGDRYKLVLPDQEVYNNGETVWTFIKSNNYQEVTVNTVSENTDELTPSSIYNLYKKGYDYELKGEENQNGKNIQEILLTAESAKAQFQKIILFVDKDHKDLLAWEVSDSDGGTFKYEFNEVDTDVNLGKSFFTFDPKKHPGVEVIDLR</sequence>
<name>A0A2Z4IK43_9BACT</name>
<evidence type="ECO:0000256" key="1">
    <source>
        <dbReference type="ARBA" id="ARBA00022729"/>
    </source>
</evidence>
<dbReference type="CDD" id="cd16325">
    <property type="entry name" value="LolA"/>
    <property type="match status" value="1"/>
</dbReference>
<dbReference type="Pfam" id="PF16584">
    <property type="entry name" value="LolA_2"/>
    <property type="match status" value="1"/>
</dbReference>
<reference evidence="3 4" key="1">
    <citation type="submission" date="2018-06" db="EMBL/GenBank/DDBJ databases">
        <title>Echinicola strongylocentroti sp. nov., isolated from a sea urchin Strongylocentrotus intermedius.</title>
        <authorList>
            <person name="Bae S.S."/>
        </authorList>
    </citation>
    <scope>NUCLEOTIDE SEQUENCE [LARGE SCALE GENOMIC DNA]</scope>
    <source>
        <strain evidence="3 4">MEBiC08714</strain>
    </source>
</reference>
<dbReference type="KEGG" id="est:DN752_15055"/>
<feature type="chain" id="PRO_5016358485" evidence="2">
    <location>
        <begin position="22"/>
        <end position="217"/>
    </location>
</feature>
<keyword evidence="3" id="KW-0449">Lipoprotein</keyword>
<dbReference type="PANTHER" id="PTHR35869:SF1">
    <property type="entry name" value="OUTER-MEMBRANE LIPOPROTEIN CARRIER PROTEIN"/>
    <property type="match status" value="1"/>
</dbReference>
<dbReference type="InterPro" id="IPR029046">
    <property type="entry name" value="LolA/LolB/LppX"/>
</dbReference>
<dbReference type="EMBL" id="CP030041">
    <property type="protein sequence ID" value="AWW31334.1"/>
    <property type="molecule type" value="Genomic_DNA"/>
</dbReference>
<protein>
    <submittedName>
        <fullName evidence="3">Outer membrane lipoprotein carrier protein LolA</fullName>
    </submittedName>
</protein>
<dbReference type="Gene3D" id="2.50.20.10">
    <property type="entry name" value="Lipoprotein localisation LolA/LolB/LppX"/>
    <property type="match status" value="1"/>
</dbReference>
<feature type="signal peptide" evidence="2">
    <location>
        <begin position="1"/>
        <end position="21"/>
    </location>
</feature>
<organism evidence="3 4">
    <name type="scientific">Echinicola strongylocentroti</name>
    <dbReference type="NCBI Taxonomy" id="1795355"/>
    <lineage>
        <taxon>Bacteria</taxon>
        <taxon>Pseudomonadati</taxon>
        <taxon>Bacteroidota</taxon>
        <taxon>Cytophagia</taxon>
        <taxon>Cytophagales</taxon>
        <taxon>Cyclobacteriaceae</taxon>
        <taxon>Echinicola</taxon>
    </lineage>
</organism>
<keyword evidence="4" id="KW-1185">Reference proteome</keyword>
<evidence type="ECO:0000256" key="2">
    <source>
        <dbReference type="SAM" id="SignalP"/>
    </source>
</evidence>
<dbReference type="PANTHER" id="PTHR35869">
    <property type="entry name" value="OUTER-MEMBRANE LIPOPROTEIN CARRIER PROTEIN"/>
    <property type="match status" value="1"/>
</dbReference>
<evidence type="ECO:0000313" key="3">
    <source>
        <dbReference type="EMBL" id="AWW31334.1"/>
    </source>
</evidence>
<dbReference type="RefSeq" id="WP_112784710.1">
    <property type="nucleotide sequence ID" value="NZ_CP030041.1"/>
</dbReference>
<evidence type="ECO:0000313" key="4">
    <source>
        <dbReference type="Proteomes" id="UP000248688"/>
    </source>
</evidence>
<dbReference type="SUPFAM" id="SSF89392">
    <property type="entry name" value="Prokaryotic lipoproteins and lipoprotein localization factors"/>
    <property type="match status" value="1"/>
</dbReference>
<dbReference type="OrthoDB" id="9810685at2"/>
<dbReference type="AlphaFoldDB" id="A0A2Z4IK43"/>
<dbReference type="Proteomes" id="UP000248688">
    <property type="component" value="Chromosome"/>
</dbReference>